<feature type="domain" description="CxC6 like cysteine cluster associated with KDZ" evidence="2">
    <location>
        <begin position="3"/>
        <end position="68"/>
    </location>
</feature>
<comment type="caution">
    <text evidence="3">The sequence shown here is derived from an EMBL/GenBank/DDBJ whole genome shotgun (WGS) entry which is preliminary data.</text>
</comment>
<feature type="region of interest" description="Disordered" evidence="1">
    <location>
        <begin position="303"/>
        <end position="329"/>
    </location>
</feature>
<keyword evidence="4" id="KW-1185">Reference proteome</keyword>
<proteinExistence type="predicted"/>
<feature type="compositionally biased region" description="Polar residues" evidence="1">
    <location>
        <begin position="94"/>
        <end position="104"/>
    </location>
</feature>
<evidence type="ECO:0000313" key="4">
    <source>
        <dbReference type="Proteomes" id="UP000521943"/>
    </source>
</evidence>
<evidence type="ECO:0000256" key="1">
    <source>
        <dbReference type="SAM" id="MobiDB-lite"/>
    </source>
</evidence>
<name>A0A8H6IHD1_9AGAR</name>
<evidence type="ECO:0000259" key="2">
    <source>
        <dbReference type="Pfam" id="PF18721"/>
    </source>
</evidence>
<reference evidence="3 4" key="1">
    <citation type="submission" date="2020-07" db="EMBL/GenBank/DDBJ databases">
        <title>Comparative genomics of pyrophilous fungi reveals a link between fire events and developmental genes.</title>
        <authorList>
            <consortium name="DOE Joint Genome Institute"/>
            <person name="Steindorff A.S."/>
            <person name="Carver A."/>
            <person name="Calhoun S."/>
            <person name="Stillman K."/>
            <person name="Liu H."/>
            <person name="Lipzen A."/>
            <person name="Pangilinan J."/>
            <person name="Labutti K."/>
            <person name="Bruns T.D."/>
            <person name="Grigoriev I.V."/>
        </authorList>
    </citation>
    <scope>NUCLEOTIDE SEQUENCE [LARGE SCALE GENOMIC DNA]</scope>
    <source>
        <strain evidence="3 4">CBS 144469</strain>
    </source>
</reference>
<dbReference type="OrthoDB" id="2527272at2759"/>
<feature type="region of interest" description="Disordered" evidence="1">
    <location>
        <begin position="88"/>
        <end position="115"/>
    </location>
</feature>
<protein>
    <recommendedName>
        <fullName evidence="2">CxC6 like cysteine cluster associated with KDZ domain-containing protein</fullName>
    </recommendedName>
</protein>
<sequence>MVVVDGIVMGTTHCAYPDCTGPLANHRGESFCWVHKEMWGNRCRVVGCNDSRTKDSYACNVHQPLWKKYQREHSRAYLAGLRRALQKPGDSDATEWQNIRSTNTQRHDEPQDDSTPRTHYFGPNHFYCVETICAPCGTVIAWAAFAKSESPTKILGFLSRVFPDQVSRPLFICIDKACLVLRTAVSNGSWSEWQKTSCFIIDTYHYINHKASNDLCRTWCNPAPANGSQPNLVIVSHDASGQPYLKRAFNTQVGACEQLNSWLGGFESILKRMVMSNFQWFLHVMLFYHTRFVILKQETRQREASTDADNGCDDQTDRQTDSTTARLGL</sequence>
<organism evidence="3 4">
    <name type="scientific">Ephemerocybe angulata</name>
    <dbReference type="NCBI Taxonomy" id="980116"/>
    <lineage>
        <taxon>Eukaryota</taxon>
        <taxon>Fungi</taxon>
        <taxon>Dikarya</taxon>
        <taxon>Basidiomycota</taxon>
        <taxon>Agaricomycotina</taxon>
        <taxon>Agaricomycetes</taxon>
        <taxon>Agaricomycetidae</taxon>
        <taxon>Agaricales</taxon>
        <taxon>Agaricineae</taxon>
        <taxon>Psathyrellaceae</taxon>
        <taxon>Ephemerocybe</taxon>
    </lineage>
</organism>
<dbReference type="InterPro" id="IPR040898">
    <property type="entry name" value="CxC6"/>
</dbReference>
<accession>A0A8H6IHD1</accession>
<dbReference type="Pfam" id="PF18721">
    <property type="entry name" value="CxC6"/>
    <property type="match status" value="1"/>
</dbReference>
<evidence type="ECO:0000313" key="3">
    <source>
        <dbReference type="EMBL" id="KAF6765566.1"/>
    </source>
</evidence>
<dbReference type="AlphaFoldDB" id="A0A8H6IHD1"/>
<gene>
    <name evidence="3" type="ORF">DFP72DRAFT_985770</name>
</gene>
<dbReference type="EMBL" id="JACGCI010000002">
    <property type="protein sequence ID" value="KAF6765566.1"/>
    <property type="molecule type" value="Genomic_DNA"/>
</dbReference>
<dbReference type="Proteomes" id="UP000521943">
    <property type="component" value="Unassembled WGS sequence"/>
</dbReference>